<evidence type="ECO:0000256" key="4">
    <source>
        <dbReference type="ARBA" id="ARBA00022692"/>
    </source>
</evidence>
<keyword evidence="3" id="KW-1003">Cell membrane</keyword>
<feature type="transmembrane region" description="Helical" evidence="7">
    <location>
        <begin position="391"/>
        <end position="410"/>
    </location>
</feature>
<keyword evidence="5 7" id="KW-1133">Transmembrane helix</keyword>
<protein>
    <submittedName>
        <fullName evidence="8">Oligosaccharide flippase family protein</fullName>
    </submittedName>
</protein>
<feature type="transmembrane region" description="Helical" evidence="7">
    <location>
        <begin position="21"/>
        <end position="47"/>
    </location>
</feature>
<evidence type="ECO:0000256" key="1">
    <source>
        <dbReference type="ARBA" id="ARBA00004651"/>
    </source>
</evidence>
<organism evidence="8 9">
    <name type="scientific">Paracoccus aurantius</name>
    <dbReference type="NCBI Taxonomy" id="3073814"/>
    <lineage>
        <taxon>Bacteria</taxon>
        <taxon>Pseudomonadati</taxon>
        <taxon>Pseudomonadota</taxon>
        <taxon>Alphaproteobacteria</taxon>
        <taxon>Rhodobacterales</taxon>
        <taxon>Paracoccaceae</taxon>
        <taxon>Paracoccus</taxon>
    </lineage>
</organism>
<dbReference type="PANTHER" id="PTHR30250:SF10">
    <property type="entry name" value="LIPOPOLYSACCHARIDE BIOSYNTHESIS PROTEIN WZXC"/>
    <property type="match status" value="1"/>
</dbReference>
<feature type="transmembrane region" description="Helical" evidence="7">
    <location>
        <begin position="161"/>
        <end position="183"/>
    </location>
</feature>
<feature type="transmembrane region" description="Helical" evidence="7">
    <location>
        <begin position="123"/>
        <end position="140"/>
    </location>
</feature>
<comment type="subcellular location">
    <subcellularLocation>
        <location evidence="1">Cell membrane</location>
        <topology evidence="1">Multi-pass membrane protein</topology>
    </subcellularLocation>
</comment>
<keyword evidence="6 7" id="KW-0472">Membrane</keyword>
<feature type="transmembrane region" description="Helical" evidence="7">
    <location>
        <begin position="241"/>
        <end position="260"/>
    </location>
</feature>
<feature type="transmembrane region" description="Helical" evidence="7">
    <location>
        <begin position="96"/>
        <end position="117"/>
    </location>
</feature>
<dbReference type="InterPro" id="IPR050833">
    <property type="entry name" value="Poly_Biosynth_Transport"/>
</dbReference>
<name>A0ABU2HWF2_9RHOB</name>
<evidence type="ECO:0000256" key="7">
    <source>
        <dbReference type="SAM" id="Phobius"/>
    </source>
</evidence>
<sequence length="506" mass="54797">MTSLANEAPDGARRLIGRTAVGTAWILIARIAARFSDFILLIVLTRLLSPADFGLVAIAASVVAILDVVTNLPMVTPLVRLEHVEKRHLDTAFTLGLIRGLIILALIGLLAIPIARFYGDPRLSSLLIVLSLSTVVRGLQSPNMARLFKTLQYRQTFVIEIVGKCLGVAAAIGFGLATGSYWALVVSPIVSRIVGLPISYLYAPYRPALCLSEIRYFWDFLGWLFPSQIIVAASWQFDRLFLGHFVAPATLGLYSVASNLTSIIEQSIRTSVTNPLISGFVLAGSERERLQRGYVIADNAILISAIPAYLILFFFAEPLVLLAFGENWLSVVPLLKWLALAQVPALFRIPFRPLAMAVGRTDYVFIVSVCSLLLRIPAVAVGWFVAGIEGVIFGIGISAVLVAAVAMFYIRRITKISLTKQLAGSWRILSATVPAALIAWPATVVLHGLTGLTLAVALAGACLAVSIVYFGTIFLLWYSSGLPDGVEAKIMVQLRALLRKARVGAR</sequence>
<evidence type="ECO:0000256" key="3">
    <source>
        <dbReference type="ARBA" id="ARBA00022475"/>
    </source>
</evidence>
<feature type="transmembrane region" description="Helical" evidence="7">
    <location>
        <begin position="422"/>
        <end position="442"/>
    </location>
</feature>
<feature type="transmembrane region" description="Helical" evidence="7">
    <location>
        <begin position="454"/>
        <end position="478"/>
    </location>
</feature>
<dbReference type="Proteomes" id="UP001269144">
    <property type="component" value="Unassembled WGS sequence"/>
</dbReference>
<proteinExistence type="inferred from homology"/>
<evidence type="ECO:0000256" key="5">
    <source>
        <dbReference type="ARBA" id="ARBA00022989"/>
    </source>
</evidence>
<evidence type="ECO:0000256" key="2">
    <source>
        <dbReference type="ARBA" id="ARBA00007430"/>
    </source>
</evidence>
<feature type="transmembrane region" description="Helical" evidence="7">
    <location>
        <begin position="295"/>
        <end position="316"/>
    </location>
</feature>
<comment type="caution">
    <text evidence="8">The sequence shown here is derived from an EMBL/GenBank/DDBJ whole genome shotgun (WGS) entry which is preliminary data.</text>
</comment>
<comment type="similarity">
    <text evidence="2">Belongs to the polysaccharide synthase family.</text>
</comment>
<dbReference type="PANTHER" id="PTHR30250">
    <property type="entry name" value="PST FAMILY PREDICTED COLANIC ACID TRANSPORTER"/>
    <property type="match status" value="1"/>
</dbReference>
<feature type="transmembrane region" description="Helical" evidence="7">
    <location>
        <begin position="328"/>
        <end position="351"/>
    </location>
</feature>
<keyword evidence="9" id="KW-1185">Reference proteome</keyword>
<feature type="transmembrane region" description="Helical" evidence="7">
    <location>
        <begin position="363"/>
        <end position="385"/>
    </location>
</feature>
<feature type="transmembrane region" description="Helical" evidence="7">
    <location>
        <begin position="217"/>
        <end position="235"/>
    </location>
</feature>
<feature type="transmembrane region" description="Helical" evidence="7">
    <location>
        <begin position="189"/>
        <end position="205"/>
    </location>
</feature>
<accession>A0ABU2HWF2</accession>
<reference evidence="9" key="1">
    <citation type="submission" date="2023-07" db="EMBL/GenBank/DDBJ databases">
        <title>Paracoccus sp. MBLB3053 whole genome sequence.</title>
        <authorList>
            <person name="Hwang C.Y."/>
            <person name="Cho E.-S."/>
            <person name="Seo M.-J."/>
        </authorList>
    </citation>
    <scope>NUCLEOTIDE SEQUENCE [LARGE SCALE GENOMIC DNA]</scope>
    <source>
        <strain evidence="9">MBLB3053</strain>
    </source>
</reference>
<evidence type="ECO:0000313" key="9">
    <source>
        <dbReference type="Proteomes" id="UP001269144"/>
    </source>
</evidence>
<evidence type="ECO:0000256" key="6">
    <source>
        <dbReference type="ARBA" id="ARBA00023136"/>
    </source>
</evidence>
<gene>
    <name evidence="8" type="ORF">RGQ15_15260</name>
</gene>
<dbReference type="RefSeq" id="WP_311161388.1">
    <property type="nucleotide sequence ID" value="NZ_JAVQLW010000002.1"/>
</dbReference>
<feature type="transmembrane region" description="Helical" evidence="7">
    <location>
        <begin position="53"/>
        <end position="75"/>
    </location>
</feature>
<dbReference type="Pfam" id="PF13440">
    <property type="entry name" value="Polysacc_synt_3"/>
    <property type="match status" value="1"/>
</dbReference>
<dbReference type="EMBL" id="JAVQLW010000002">
    <property type="protein sequence ID" value="MDS9468924.1"/>
    <property type="molecule type" value="Genomic_DNA"/>
</dbReference>
<evidence type="ECO:0000313" key="8">
    <source>
        <dbReference type="EMBL" id="MDS9468924.1"/>
    </source>
</evidence>
<keyword evidence="4 7" id="KW-0812">Transmembrane</keyword>